<dbReference type="EMBL" id="LR798231">
    <property type="protein sequence ID" value="CAB5209172.1"/>
    <property type="molecule type" value="Genomic_DNA"/>
</dbReference>
<reference evidence="2" key="1">
    <citation type="submission" date="2020-05" db="EMBL/GenBank/DDBJ databases">
        <authorList>
            <person name="Chiriac C."/>
            <person name="Salcher M."/>
            <person name="Ghai R."/>
            <person name="Kavagutti S V."/>
        </authorList>
    </citation>
    <scope>NUCLEOTIDE SEQUENCE</scope>
</reference>
<name>A0A6J7WEW4_9CAUD</name>
<organism evidence="2">
    <name type="scientific">uncultured Caudovirales phage</name>
    <dbReference type="NCBI Taxonomy" id="2100421"/>
    <lineage>
        <taxon>Viruses</taxon>
        <taxon>Duplodnaviria</taxon>
        <taxon>Heunggongvirae</taxon>
        <taxon>Uroviricota</taxon>
        <taxon>Caudoviricetes</taxon>
        <taxon>Peduoviridae</taxon>
        <taxon>Maltschvirus</taxon>
        <taxon>Maltschvirus maltsch</taxon>
    </lineage>
</organism>
<gene>
    <name evidence="2" type="ORF">UFOVP181_345</name>
    <name evidence="1" type="ORF">UFOVP57_294</name>
</gene>
<evidence type="ECO:0000313" key="2">
    <source>
        <dbReference type="EMBL" id="CAB5209172.1"/>
    </source>
</evidence>
<proteinExistence type="predicted"/>
<accession>A0A6J7WEW4</accession>
<protein>
    <submittedName>
        <fullName evidence="2">Uncharacterized protein</fullName>
    </submittedName>
</protein>
<dbReference type="EMBL" id="LR796187">
    <property type="protein sequence ID" value="CAB4125893.1"/>
    <property type="molecule type" value="Genomic_DNA"/>
</dbReference>
<evidence type="ECO:0000313" key="1">
    <source>
        <dbReference type="EMBL" id="CAB4125893.1"/>
    </source>
</evidence>
<sequence length="79" mass="9297">MILRELFYIDPDTRHIANDLRYDADRDGSTMHRNDTRKTRLTLRQINELRKSSEAHILEQETELEFIHSMYATPPAPAA</sequence>